<evidence type="ECO:0000313" key="4">
    <source>
        <dbReference type="EMBL" id="GLK57584.1"/>
    </source>
</evidence>
<organism evidence="4 7">
    <name type="scientific">Methylopila capsulata</name>
    <dbReference type="NCBI Taxonomy" id="61654"/>
    <lineage>
        <taxon>Bacteria</taxon>
        <taxon>Pseudomonadati</taxon>
        <taxon>Pseudomonadota</taxon>
        <taxon>Alphaproteobacteria</taxon>
        <taxon>Hyphomicrobiales</taxon>
        <taxon>Methylopilaceae</taxon>
        <taxon>Methylopila</taxon>
    </lineage>
</organism>
<reference evidence="5 6" key="2">
    <citation type="submission" date="2021-01" db="EMBL/GenBank/DDBJ databases">
        <title>Genomic Encyclopedia of Type Strains, Phase IV (KMG-IV): sequencing the most valuable type-strain genomes for metagenomic binning, comparative biology and taxonomic classification.</title>
        <authorList>
            <person name="Goeker M."/>
        </authorList>
    </citation>
    <scope>NUCLEOTIDE SEQUENCE [LARGE SCALE GENOMIC DNA]</scope>
    <source>
        <strain evidence="5 6">DSM 6130</strain>
    </source>
</reference>
<dbReference type="EMBL" id="BSFF01000010">
    <property type="protein sequence ID" value="GLK57584.1"/>
    <property type="molecule type" value="Genomic_DNA"/>
</dbReference>
<dbReference type="Gene3D" id="3.40.50.150">
    <property type="entry name" value="Vaccinia Virus protein VP39"/>
    <property type="match status" value="1"/>
</dbReference>
<keyword evidence="5" id="KW-0808">Transferase</keyword>
<name>A0A9W6MTR1_9HYPH</name>
<dbReference type="Pfam" id="PF01135">
    <property type="entry name" value="PCMT"/>
    <property type="match status" value="1"/>
</dbReference>
<evidence type="ECO:0000256" key="3">
    <source>
        <dbReference type="ARBA" id="ARBA00030757"/>
    </source>
</evidence>
<dbReference type="InterPro" id="IPR029063">
    <property type="entry name" value="SAM-dependent_MTases_sf"/>
</dbReference>
<evidence type="ECO:0000256" key="1">
    <source>
        <dbReference type="ARBA" id="ARBA00005369"/>
    </source>
</evidence>
<evidence type="ECO:0000313" key="7">
    <source>
        <dbReference type="Proteomes" id="UP001143400"/>
    </source>
</evidence>
<reference evidence="4" key="1">
    <citation type="journal article" date="2014" name="Int. J. Syst. Evol. Microbiol.">
        <title>Complete genome sequence of Corynebacterium casei LMG S-19264T (=DSM 44701T), isolated from a smear-ripened cheese.</title>
        <authorList>
            <consortium name="US DOE Joint Genome Institute (JGI-PGF)"/>
            <person name="Walter F."/>
            <person name="Albersmeier A."/>
            <person name="Kalinowski J."/>
            <person name="Ruckert C."/>
        </authorList>
    </citation>
    <scope>NUCLEOTIDE SEQUENCE</scope>
    <source>
        <strain evidence="4">VKM B-1606</strain>
    </source>
</reference>
<dbReference type="EMBL" id="JAFBCY010000004">
    <property type="protein sequence ID" value="MBM7853202.1"/>
    <property type="molecule type" value="Genomic_DNA"/>
</dbReference>
<dbReference type="PANTHER" id="PTHR11579:SF18">
    <property type="entry name" value="PROTEIN-L-ISOASPARTATE O-METHYLTRANSFERASE"/>
    <property type="match status" value="1"/>
</dbReference>
<dbReference type="SUPFAM" id="SSF53335">
    <property type="entry name" value="S-adenosyl-L-methionine-dependent methyltransferases"/>
    <property type="match status" value="1"/>
</dbReference>
<dbReference type="Proteomes" id="UP000758856">
    <property type="component" value="Unassembled WGS sequence"/>
</dbReference>
<dbReference type="PANTHER" id="PTHR11579">
    <property type="entry name" value="PROTEIN-L-ISOASPARTATE O-METHYLTRANSFERASE"/>
    <property type="match status" value="1"/>
</dbReference>
<comment type="similarity">
    <text evidence="1">Belongs to the methyltransferase superfamily. L-isoaspartyl/D-aspartyl protein methyltransferase family.</text>
</comment>
<reference evidence="4" key="3">
    <citation type="submission" date="2023-01" db="EMBL/GenBank/DDBJ databases">
        <authorList>
            <person name="Sun Q."/>
            <person name="Evtushenko L."/>
        </authorList>
    </citation>
    <scope>NUCLEOTIDE SEQUENCE</scope>
    <source>
        <strain evidence="4">VKM B-1606</strain>
    </source>
</reference>
<evidence type="ECO:0000313" key="5">
    <source>
        <dbReference type="EMBL" id="MBM7853202.1"/>
    </source>
</evidence>
<sequence length="214" mass="22053">MSDFARLRQGMVDCQIRVADVTDPRVIAAFSETPRENYMPAGRRDVAYLDSRAPLGGGREMLDPMTLAKLVQLADPREGETALVVGAGLGYAAAVLSRLVAVVTAVESDPALAAAARANLAGDGVTLVEGPLPAGAPNGAPYDLIFIDGAVEDGLSALAGQLKPHGRIIAPAGRTRPTKATIFRRNGAELGAAPAFDAHAAVLPGFAAEDVFAL</sequence>
<dbReference type="RefSeq" id="WP_204951653.1">
    <property type="nucleotide sequence ID" value="NZ_BSFF01000010.1"/>
</dbReference>
<dbReference type="InterPro" id="IPR000682">
    <property type="entry name" value="PCMT"/>
</dbReference>
<dbReference type="GO" id="GO:0005737">
    <property type="term" value="C:cytoplasm"/>
    <property type="evidence" value="ECO:0007669"/>
    <property type="project" value="TreeGrafter"/>
</dbReference>
<dbReference type="GO" id="GO:0032259">
    <property type="term" value="P:methylation"/>
    <property type="evidence" value="ECO:0007669"/>
    <property type="project" value="UniProtKB-KW"/>
</dbReference>
<keyword evidence="6" id="KW-1185">Reference proteome</keyword>
<dbReference type="GO" id="GO:0004719">
    <property type="term" value="F:protein-L-isoaspartate (D-aspartate) O-methyltransferase activity"/>
    <property type="evidence" value="ECO:0007669"/>
    <property type="project" value="InterPro"/>
</dbReference>
<comment type="caution">
    <text evidence="4">The sequence shown here is derived from an EMBL/GenBank/DDBJ whole genome shotgun (WGS) entry which is preliminary data.</text>
</comment>
<dbReference type="Proteomes" id="UP001143400">
    <property type="component" value="Unassembled WGS sequence"/>
</dbReference>
<evidence type="ECO:0000313" key="6">
    <source>
        <dbReference type="Proteomes" id="UP000758856"/>
    </source>
</evidence>
<protein>
    <recommendedName>
        <fullName evidence="2">Protein-L-isoaspartate O-methyltransferase</fullName>
    </recommendedName>
    <alternativeName>
        <fullName evidence="3">Protein L-isoaspartyl methyltransferase</fullName>
    </alternativeName>
</protein>
<gene>
    <name evidence="4" type="primary">pcm_2</name>
    <name evidence="4" type="ORF">GCM10008170_36040</name>
    <name evidence="5" type="ORF">JOD31_003453</name>
</gene>
<evidence type="ECO:0000256" key="2">
    <source>
        <dbReference type="ARBA" id="ARBA00013346"/>
    </source>
</evidence>
<accession>A0A9W6MTR1</accession>
<dbReference type="AlphaFoldDB" id="A0A9W6MTR1"/>
<keyword evidence="5" id="KW-0489">Methyltransferase</keyword>
<proteinExistence type="inferred from homology"/>